<dbReference type="SMART" id="SM00829">
    <property type="entry name" value="PKS_ER"/>
    <property type="match status" value="1"/>
</dbReference>
<dbReference type="Gene3D" id="3.10.129.110">
    <property type="entry name" value="Polyketide synthase dehydratase"/>
    <property type="match status" value="1"/>
</dbReference>
<dbReference type="PROSITE" id="PS00606">
    <property type="entry name" value="KS3_1"/>
    <property type="match status" value="1"/>
</dbReference>
<dbReference type="InterPro" id="IPR042104">
    <property type="entry name" value="PKS_dehydratase_sf"/>
</dbReference>
<dbReference type="PROSITE" id="PS50075">
    <property type="entry name" value="CARRIER"/>
    <property type="match status" value="1"/>
</dbReference>
<dbReference type="InterPro" id="IPR013217">
    <property type="entry name" value="Methyltransf_12"/>
</dbReference>
<dbReference type="SMART" id="SM00826">
    <property type="entry name" value="PKS_DH"/>
    <property type="match status" value="1"/>
</dbReference>
<dbReference type="Pfam" id="PF14765">
    <property type="entry name" value="PS-DH"/>
    <property type="match status" value="1"/>
</dbReference>
<dbReference type="PROSITE" id="PS52019">
    <property type="entry name" value="PKS_MFAS_DH"/>
    <property type="match status" value="1"/>
</dbReference>
<dbReference type="InterPro" id="IPR009081">
    <property type="entry name" value="PP-bd_ACP"/>
</dbReference>
<dbReference type="GO" id="GO:0004312">
    <property type="term" value="F:fatty acid synthase activity"/>
    <property type="evidence" value="ECO:0007669"/>
    <property type="project" value="TreeGrafter"/>
</dbReference>
<evidence type="ECO:0000256" key="6">
    <source>
        <dbReference type="ARBA" id="ARBA00023002"/>
    </source>
</evidence>
<dbReference type="InterPro" id="IPR020806">
    <property type="entry name" value="PKS_PP-bd"/>
</dbReference>
<dbReference type="InterPro" id="IPR036736">
    <property type="entry name" value="ACP-like_sf"/>
</dbReference>
<dbReference type="CDD" id="cd00833">
    <property type="entry name" value="PKS"/>
    <property type="match status" value="1"/>
</dbReference>
<keyword evidence="2" id="KW-0596">Phosphopantetheine</keyword>
<evidence type="ECO:0000256" key="5">
    <source>
        <dbReference type="ARBA" id="ARBA00022857"/>
    </source>
</evidence>
<dbReference type="InterPro" id="IPR013154">
    <property type="entry name" value="ADH-like_N"/>
</dbReference>
<dbReference type="Gene3D" id="3.90.180.10">
    <property type="entry name" value="Medium-chain alcohol dehydrogenases, catalytic domain"/>
    <property type="match status" value="1"/>
</dbReference>
<evidence type="ECO:0000256" key="9">
    <source>
        <dbReference type="PROSITE-ProRule" id="PRU01363"/>
    </source>
</evidence>
<dbReference type="InterPro" id="IPR016039">
    <property type="entry name" value="Thiolase-like"/>
</dbReference>
<feature type="region of interest" description="N-terminal hotdog fold" evidence="9">
    <location>
        <begin position="944"/>
        <end position="1076"/>
    </location>
</feature>
<dbReference type="Gene3D" id="1.10.1200.10">
    <property type="entry name" value="ACP-like"/>
    <property type="match status" value="1"/>
</dbReference>
<dbReference type="SMART" id="SM00822">
    <property type="entry name" value="PKS_KR"/>
    <property type="match status" value="1"/>
</dbReference>
<dbReference type="Pfam" id="PF13602">
    <property type="entry name" value="ADH_zinc_N_2"/>
    <property type="match status" value="1"/>
</dbReference>
<sequence>MSQHSPIAIVGLSYRAPGVGRKGLWEYLAEARSAWSNVPADRFDYDAFHHPDKDKAGCIAAAGGHFLPGDVYSYDAPFFNLRPEEARAVDPHHRMLLECALEAAESAGISLTDLAGSNTGVFSAIGSPEHGHMLGEDMPASSTWTCAGGAPCMFANRLSYFFDLSGPSIALDAACASSTYAVHMACQSLLAGECDSAFAGGAALLLGPGQWSFLDTMGALSPEGKSFSYDIKGSGFGRGEGGACVLLKRMEDAIEAGDPIHAIIRNSACNHGGRSDGITMPRRSAQEKLLRRVHQEVGLNPNESPVVEGHGTGTKVGDPIEAGSFTTVLASERTASNPIHIGSLKSNFGHLEGASGILGMIKAILMLQHECVLPNADFEKLNESIERREVLRVPPTKMPWPSNEPKRVCVTNFGFGGSNSAIILERWPADTPETNGVSHTNGFAITNGNGAQNGNGIQNGHSQNPTKRLYPLSAKSEGSLAAYLSTFDEYLSSVEDSSTFLKNLAFTLGQRRSHHPYRVSVAADSIEALKMQLTSVKPKKIRDRTVAFIFTGQGAQHAQMATRCGHFTIFAAALDEAESELQQLGSSWSLKEELQRPASETRVNEAEISQPACTAVQLAITLLLRSWGVEPSMVTGHSSGEIGAAFAAGLITFQQALAFSYFRGLATVELARKGQKGAMLALGVGPEAASALLAGRTKGYATVAAINSPSSVTISGDISAIDEIHELATSQALFARKLKVEMAYHSKHMEQVVDFYRKAIEPYCSTQSPARDGNSPEFVSSSAKDSKAHDTQTADYWTNNLVQPVRFSEAVAKIVSKHPDSPNARIPNVLIEVGPHPALKNPVKQTVDLIREQQQGDQGRRHAGQFNYLASLERGTDTEDALLSLAQNLFNLGVSIDFEAINQTNKHNARVLTDLPAYAWDRSTRYMLTSRITNAKLHPGQPYHPMLGWKSPYSEGSEMAFRQVFTLDEMPWIREHAVGGTVVFPMTGYLSLALEGLRRVATGTVSSLVVHEFHAKRSLEIQEDERVDITTKLRPAPTGTEIFSSNVWLFEVLSWSQEYGWTAHCHGRVEAEGSEPTMNTPTFKASLSLIGSKELKERDPELEYTSDHKEGTTYGPAFKRMRKFWEGPGYTVMESEVRELDPSFPSPYGSPVSVDTPTLDSFLQGLGPLLEAYGEKPAMMPNYVSRLRISNNIPAEANLRLTTVTRLLDYDLKAGLMRISVAVFDTKTLSPIAEWESVSLRVIASGSSSNPTSNLPASYYWDLIPSLDTLGNNEKLANFLQVDPVSEDERERVRLLNQAGVHFMDRALQETMQDENELPSHLARFKVWASSCVKEAKEKDTLSGIDFESLIKTVSTSGGQGEMVCAVGEQLTDILRGKVQALEIMLHDNRLSRYYDDDLTNVRLSHILARWVRHQCDVKSGLRILEIGAGTGSATLPVFKAISRGSEKLPDHFSYTYTDISSGFFEAAREKLDKWSKYITYKKLDISQDPTQQGFNLEDYDLVIASNVLHATPNMTNTVDHVRSLMKPNGRLVVLEAGLHAPLVLPFALLPGWWLAEDEYRSLEQGPLLSKERWSQLFSDRGFSGLDGVVEGYPGDPENILSILTTTRVSLPGSVEDSTPITICGPMVEDSEAEFAQTISDLITERFGYETDIKPFAEIEPSEDQFLLFIDSAENSIFKDVSDETFTLLRDAFLQAKGLLWVIPHNHTPDGDTVKGMLRTVRLEQGSRNLLMLENLPCNEENSSTILQLVKKLREPEFMKSPDHDFVWRDDTLWLPRYRPLHEARETFASEAGVVIRKEQNIWQDDVSFEMTVDTAGSPDSIYFKRTDTLDQSLADDAILVQVEASGVNFRDVLLVLGSIPWTRPGFEGAGTVLQTGSSVDEFQPGDKVFFGALHGGSFTTHMKMPSWHATKIPEGFSMADSASISVAYSTAIMSVMRIGRLQKGESILIHAASGAVGQACIVLARHFGAEIFVTAGSPAKRDFLRDEFNIPQDHIYSSRTPEFRDGILAVTGGKGIDLVINSLTGNLMQQTWAIVADFGRFVEIGKRDFLQNSFLPMRPFDNNITFTGVDLRKMFLNRPGEHKRCLTDMNELIERKVVEAIRPVTAIPISQIATAMRKLQSGQNIGKIVITMDPGERVMAELAKPLLATAAGTLLGPDKTYIITGGTGGIGLSLGPWMVENGARNVILLGRSGSSRPDVQKVLEQYKDSDVTIRALACDVGQREDVVNVVESIQDLPPVGGVVHGALFLKDKLLSNTSYQDWLNIVLPRIRGAWNLHELLPDNLDFFIALSSFISGSGNIGQSVYSGTASFYDSFAEYRTARGQPTVSVALPVVLDVGYVADRDLEGKLTSSLGAVLSLAHLRTVIKGGIMGPSSGLYRDGKAISFSYARGDDSSTLPWQAFHPRALVDYIRAETRADGTAEENRGREAKTKGLQLTSGGDPLTALLAVLMDKVSSITMIDRDEIEADAPLSNYSLDSLVSVELRNWIRRETSIELAPSKIANTANLRALATFILGQMEAGSKKK</sequence>
<dbReference type="InterPro" id="IPR049552">
    <property type="entry name" value="PKS_DH_N"/>
</dbReference>
<dbReference type="SUPFAM" id="SSF47336">
    <property type="entry name" value="ACP-like"/>
    <property type="match status" value="1"/>
</dbReference>
<dbReference type="GO" id="GO:0004315">
    <property type="term" value="F:3-oxoacyl-[acyl-carrier-protein] synthase activity"/>
    <property type="evidence" value="ECO:0007669"/>
    <property type="project" value="InterPro"/>
</dbReference>
<dbReference type="SUPFAM" id="SSF53901">
    <property type="entry name" value="Thiolase-like"/>
    <property type="match status" value="1"/>
</dbReference>
<dbReference type="Gene3D" id="3.40.50.150">
    <property type="entry name" value="Vaccinia Virus protein VP39"/>
    <property type="match status" value="1"/>
</dbReference>
<keyword evidence="7" id="KW-0511">Multifunctional enzyme</keyword>
<evidence type="ECO:0000313" key="15">
    <source>
        <dbReference type="Proteomes" id="UP000605986"/>
    </source>
</evidence>
<feature type="active site" description="Proton donor; for dehydratase activity" evidence="9">
    <location>
        <position position="1160"/>
    </location>
</feature>
<name>A0A8H4KM31_9HYPO</name>
<dbReference type="CDD" id="cd02440">
    <property type="entry name" value="AdoMet_MTases"/>
    <property type="match status" value="1"/>
</dbReference>
<feature type="active site" description="Proton acceptor; for dehydratase activity" evidence="9">
    <location>
        <position position="976"/>
    </location>
</feature>
<dbReference type="Gene3D" id="3.40.366.10">
    <property type="entry name" value="Malonyl-Coenzyme A Acyl Carrier Protein, domain 2"/>
    <property type="match status" value="1"/>
</dbReference>
<dbReference type="PANTHER" id="PTHR43775">
    <property type="entry name" value="FATTY ACID SYNTHASE"/>
    <property type="match status" value="1"/>
</dbReference>
<comment type="caution">
    <text evidence="14">The sequence shown here is derived from an EMBL/GenBank/DDBJ whole genome shotgun (WGS) entry which is preliminary data.</text>
</comment>
<dbReference type="InterPro" id="IPR014031">
    <property type="entry name" value="Ketoacyl_synth_C"/>
</dbReference>
<dbReference type="EMBL" id="JAADJG010000174">
    <property type="protein sequence ID" value="KAF4452826.1"/>
    <property type="molecule type" value="Genomic_DNA"/>
</dbReference>
<dbReference type="InterPro" id="IPR001227">
    <property type="entry name" value="Ac_transferase_dom_sf"/>
</dbReference>
<dbReference type="OrthoDB" id="329835at2759"/>
<dbReference type="GO" id="GO:0006633">
    <property type="term" value="P:fatty acid biosynthetic process"/>
    <property type="evidence" value="ECO:0007669"/>
    <property type="project" value="InterPro"/>
</dbReference>
<dbReference type="Pfam" id="PF21089">
    <property type="entry name" value="PKS_DH_N"/>
    <property type="match status" value="1"/>
</dbReference>
<feature type="domain" description="Carrier" evidence="11">
    <location>
        <begin position="2442"/>
        <end position="2519"/>
    </location>
</feature>
<dbReference type="SUPFAM" id="SSF53335">
    <property type="entry name" value="S-adenosyl-L-methionine-dependent methyltransferases"/>
    <property type="match status" value="1"/>
</dbReference>
<gene>
    <name evidence="14" type="ORF">F53441_4380</name>
</gene>
<evidence type="ECO:0000256" key="4">
    <source>
        <dbReference type="ARBA" id="ARBA00022679"/>
    </source>
</evidence>
<feature type="region of interest" description="C-terminal hotdog fold" evidence="9">
    <location>
        <begin position="1095"/>
        <end position="1249"/>
    </location>
</feature>
<feature type="region of interest" description="Disordered" evidence="10">
    <location>
        <begin position="766"/>
        <end position="790"/>
    </location>
</feature>
<dbReference type="Pfam" id="PF08659">
    <property type="entry name" value="KR"/>
    <property type="match status" value="1"/>
</dbReference>
<dbReference type="SMART" id="SM00823">
    <property type="entry name" value="PKS_PP"/>
    <property type="match status" value="1"/>
</dbReference>
<dbReference type="InterPro" id="IPR013968">
    <property type="entry name" value="PKS_KR"/>
</dbReference>
<dbReference type="CDD" id="cd05195">
    <property type="entry name" value="enoyl_red"/>
    <property type="match status" value="1"/>
</dbReference>
<dbReference type="InterPro" id="IPR049900">
    <property type="entry name" value="PKS_mFAS_DH"/>
</dbReference>
<dbReference type="InterPro" id="IPR032821">
    <property type="entry name" value="PKS_assoc"/>
</dbReference>
<accession>A0A8H4KM31</accession>
<dbReference type="Pfam" id="PF16197">
    <property type="entry name" value="KAsynt_C_assoc"/>
    <property type="match status" value="1"/>
</dbReference>
<protein>
    <submittedName>
        <fullName evidence="14">Putative polyketide synthase</fullName>
    </submittedName>
</protein>
<proteinExistence type="predicted"/>
<evidence type="ECO:0000313" key="14">
    <source>
        <dbReference type="EMBL" id="KAF4452826.1"/>
    </source>
</evidence>
<comment type="pathway">
    <text evidence="1">Secondary metabolite biosynthesis.</text>
</comment>
<dbReference type="InterPro" id="IPR014043">
    <property type="entry name" value="Acyl_transferase_dom"/>
</dbReference>
<dbReference type="SUPFAM" id="SSF51735">
    <property type="entry name" value="NAD(P)-binding Rossmann-fold domains"/>
    <property type="match status" value="2"/>
</dbReference>
<dbReference type="GO" id="GO:0044550">
    <property type="term" value="P:secondary metabolite biosynthetic process"/>
    <property type="evidence" value="ECO:0007669"/>
    <property type="project" value="TreeGrafter"/>
</dbReference>
<dbReference type="InterPro" id="IPR018201">
    <property type="entry name" value="Ketoacyl_synth_AS"/>
</dbReference>
<dbReference type="InterPro" id="IPR014030">
    <property type="entry name" value="Ketoacyl_synth_N"/>
</dbReference>
<evidence type="ECO:0000256" key="7">
    <source>
        <dbReference type="ARBA" id="ARBA00023268"/>
    </source>
</evidence>
<dbReference type="Gene3D" id="3.40.50.720">
    <property type="entry name" value="NAD(P)-binding Rossmann-like Domain"/>
    <property type="match status" value="1"/>
</dbReference>
<dbReference type="InterPro" id="IPR020807">
    <property type="entry name" value="PKS_DH"/>
</dbReference>
<dbReference type="SMART" id="SM00825">
    <property type="entry name" value="PKS_KS"/>
    <property type="match status" value="1"/>
</dbReference>
<dbReference type="InterPro" id="IPR011032">
    <property type="entry name" value="GroES-like_sf"/>
</dbReference>
<dbReference type="Gene3D" id="3.40.47.10">
    <property type="match status" value="1"/>
</dbReference>
<evidence type="ECO:0000256" key="2">
    <source>
        <dbReference type="ARBA" id="ARBA00022450"/>
    </source>
</evidence>
<dbReference type="InterPro" id="IPR020841">
    <property type="entry name" value="PKS_Beta-ketoAc_synthase_dom"/>
</dbReference>
<dbReference type="InterPro" id="IPR057326">
    <property type="entry name" value="KR_dom"/>
</dbReference>
<dbReference type="Pfam" id="PF00550">
    <property type="entry name" value="PP-binding"/>
    <property type="match status" value="1"/>
</dbReference>
<dbReference type="SUPFAM" id="SSF50129">
    <property type="entry name" value="GroES-like"/>
    <property type="match status" value="1"/>
</dbReference>
<dbReference type="GO" id="GO:0031177">
    <property type="term" value="F:phosphopantetheine binding"/>
    <property type="evidence" value="ECO:0007669"/>
    <property type="project" value="InterPro"/>
</dbReference>
<dbReference type="SUPFAM" id="SSF55048">
    <property type="entry name" value="Probable ACP-binding domain of malonyl-CoA ACP transacylase"/>
    <property type="match status" value="1"/>
</dbReference>
<dbReference type="Pfam" id="PF00698">
    <property type="entry name" value="Acyl_transf_1"/>
    <property type="match status" value="1"/>
</dbReference>
<dbReference type="Pfam" id="PF08240">
    <property type="entry name" value="ADH_N"/>
    <property type="match status" value="1"/>
</dbReference>
<keyword evidence="4" id="KW-0808">Transferase</keyword>
<dbReference type="InterPro" id="IPR029063">
    <property type="entry name" value="SAM-dependent_MTases_sf"/>
</dbReference>
<keyword evidence="6" id="KW-0560">Oxidoreductase</keyword>
<dbReference type="InterPro" id="IPR050091">
    <property type="entry name" value="PKS_NRPS_Biosynth_Enz"/>
</dbReference>
<feature type="domain" description="PKS/mFAS DH" evidence="13">
    <location>
        <begin position="944"/>
        <end position="1249"/>
    </location>
</feature>
<dbReference type="InterPro" id="IPR016035">
    <property type="entry name" value="Acyl_Trfase/lysoPLipase"/>
</dbReference>
<dbReference type="Proteomes" id="UP000605986">
    <property type="component" value="Unassembled WGS sequence"/>
</dbReference>
<dbReference type="Pfam" id="PF00109">
    <property type="entry name" value="ketoacyl-synt"/>
    <property type="match status" value="1"/>
</dbReference>
<dbReference type="FunFam" id="3.40.50.720:FF:000209">
    <property type="entry name" value="Polyketide synthase Pks12"/>
    <property type="match status" value="1"/>
</dbReference>
<dbReference type="Pfam" id="PF08242">
    <property type="entry name" value="Methyltransf_12"/>
    <property type="match status" value="1"/>
</dbReference>
<dbReference type="GO" id="GO:0016491">
    <property type="term" value="F:oxidoreductase activity"/>
    <property type="evidence" value="ECO:0007669"/>
    <property type="project" value="UniProtKB-KW"/>
</dbReference>
<reference evidence="14" key="1">
    <citation type="submission" date="2020-01" db="EMBL/GenBank/DDBJ databases">
        <title>Identification and distribution of gene clusters putatively required for synthesis of sphingolipid metabolism inhibitors in phylogenetically diverse species of the filamentous fungus Fusarium.</title>
        <authorList>
            <person name="Kim H.-S."/>
            <person name="Busman M."/>
            <person name="Brown D.W."/>
            <person name="Divon H."/>
            <person name="Uhlig S."/>
            <person name="Proctor R.H."/>
        </authorList>
    </citation>
    <scope>NUCLEOTIDE SEQUENCE</scope>
    <source>
        <strain evidence="14">NRRL 53441</strain>
    </source>
</reference>
<dbReference type="InterPro" id="IPR049551">
    <property type="entry name" value="PKS_DH_C"/>
</dbReference>
<dbReference type="Pfam" id="PF02801">
    <property type="entry name" value="Ketoacyl-synt_C"/>
    <property type="match status" value="1"/>
</dbReference>
<dbReference type="InterPro" id="IPR020843">
    <property type="entry name" value="ER"/>
</dbReference>
<evidence type="ECO:0000256" key="8">
    <source>
        <dbReference type="ARBA" id="ARBA00023315"/>
    </source>
</evidence>
<dbReference type="SMART" id="SM00827">
    <property type="entry name" value="PKS_AT"/>
    <property type="match status" value="1"/>
</dbReference>
<dbReference type="GO" id="GO:1901336">
    <property type="term" value="P:lactone biosynthetic process"/>
    <property type="evidence" value="ECO:0007669"/>
    <property type="project" value="UniProtKB-ARBA"/>
</dbReference>
<keyword evidence="15" id="KW-1185">Reference proteome</keyword>
<evidence type="ECO:0000259" key="13">
    <source>
        <dbReference type="PROSITE" id="PS52019"/>
    </source>
</evidence>
<keyword evidence="8" id="KW-0012">Acyltransferase</keyword>
<evidence type="ECO:0000256" key="1">
    <source>
        <dbReference type="ARBA" id="ARBA00005179"/>
    </source>
</evidence>
<keyword evidence="3" id="KW-0597">Phosphoprotein</keyword>
<keyword evidence="5" id="KW-0521">NADP</keyword>
<evidence type="ECO:0000259" key="11">
    <source>
        <dbReference type="PROSITE" id="PS50075"/>
    </source>
</evidence>
<dbReference type="SUPFAM" id="SSF52151">
    <property type="entry name" value="FabD/lysophospholipase-like"/>
    <property type="match status" value="1"/>
</dbReference>
<evidence type="ECO:0000259" key="12">
    <source>
        <dbReference type="PROSITE" id="PS52004"/>
    </source>
</evidence>
<feature type="domain" description="Ketosynthase family 3 (KS3)" evidence="12">
    <location>
        <begin position="4"/>
        <end position="426"/>
    </location>
</feature>
<dbReference type="PROSITE" id="PS52004">
    <property type="entry name" value="KS3_2"/>
    <property type="match status" value="1"/>
</dbReference>
<dbReference type="InterPro" id="IPR036291">
    <property type="entry name" value="NAD(P)-bd_dom_sf"/>
</dbReference>
<evidence type="ECO:0000256" key="3">
    <source>
        <dbReference type="ARBA" id="ARBA00022553"/>
    </source>
</evidence>
<dbReference type="PANTHER" id="PTHR43775:SF29">
    <property type="entry name" value="ASPERFURANONE POLYKETIDE SYNTHASE AFOG-RELATED"/>
    <property type="match status" value="1"/>
</dbReference>
<dbReference type="InterPro" id="IPR016036">
    <property type="entry name" value="Malonyl_transacylase_ACP-bd"/>
</dbReference>
<organism evidence="14 15">
    <name type="scientific">Fusarium austroafricanum</name>
    <dbReference type="NCBI Taxonomy" id="2364996"/>
    <lineage>
        <taxon>Eukaryota</taxon>
        <taxon>Fungi</taxon>
        <taxon>Dikarya</taxon>
        <taxon>Ascomycota</taxon>
        <taxon>Pezizomycotina</taxon>
        <taxon>Sordariomycetes</taxon>
        <taxon>Hypocreomycetidae</taxon>
        <taxon>Hypocreales</taxon>
        <taxon>Nectriaceae</taxon>
        <taxon>Fusarium</taxon>
        <taxon>Fusarium concolor species complex</taxon>
    </lineage>
</organism>
<evidence type="ECO:0000256" key="10">
    <source>
        <dbReference type="SAM" id="MobiDB-lite"/>
    </source>
</evidence>